<feature type="compositionally biased region" description="Polar residues" evidence="1">
    <location>
        <begin position="274"/>
        <end position="283"/>
    </location>
</feature>
<dbReference type="AlphaFoldDB" id="A0A1C7N4Y5"/>
<sequence length="283" mass="31464">MAALNDDVYARVREKVKEHNLSEQEVKAIDTARGQLQTHTYTGGMAGASTAFLIGKRKRFNPFQLLAVVGGGFLMGSQVGLISGALAGVKTINSLPNPQRIINMIREVQLETMKGRMPNTPQQNNRGIQPNNVQPHLMSSKELSDAQNPQDQFAPDINQDATKELGWNDMAINQQGGKEDVNMTGEVDPFTRRSNETTVRQQAQQPSAWDKIRAESLPNNTWAKIRMEAQKSSPEDIAKAREKTASRLRENAGFEVEELPRTREEALQRGGSARKNQWGDSLE</sequence>
<protein>
    <submittedName>
        <fullName evidence="3">Uncharacterized protein</fullName>
    </submittedName>
</protein>
<dbReference type="InParanoid" id="A0A1C7N4Y5"/>
<proteinExistence type="predicted"/>
<evidence type="ECO:0000313" key="3">
    <source>
        <dbReference type="EMBL" id="OBZ84150.1"/>
    </source>
</evidence>
<name>A0A1C7N4Y5_9FUNG</name>
<accession>A0A1C7N4Y5</accession>
<dbReference type="EMBL" id="LUGH01000549">
    <property type="protein sequence ID" value="OBZ84150.1"/>
    <property type="molecule type" value="Genomic_DNA"/>
</dbReference>
<evidence type="ECO:0000256" key="2">
    <source>
        <dbReference type="SAM" id="Phobius"/>
    </source>
</evidence>
<evidence type="ECO:0000256" key="1">
    <source>
        <dbReference type="SAM" id="MobiDB-lite"/>
    </source>
</evidence>
<feature type="transmembrane region" description="Helical" evidence="2">
    <location>
        <begin position="65"/>
        <end position="89"/>
    </location>
</feature>
<keyword evidence="2" id="KW-0812">Transmembrane</keyword>
<dbReference type="Proteomes" id="UP000093000">
    <property type="component" value="Unassembled WGS sequence"/>
</dbReference>
<dbReference type="OrthoDB" id="2438256at2759"/>
<feature type="region of interest" description="Disordered" evidence="1">
    <location>
        <begin position="251"/>
        <end position="283"/>
    </location>
</feature>
<keyword evidence="2" id="KW-0472">Membrane</keyword>
<reference evidence="3 4" key="1">
    <citation type="submission" date="2016-03" db="EMBL/GenBank/DDBJ databases">
        <title>Choanephora cucurbitarum.</title>
        <authorList>
            <person name="Min B."/>
            <person name="Park H."/>
            <person name="Park J.-H."/>
            <person name="Shin H.-D."/>
            <person name="Choi I.-G."/>
        </authorList>
    </citation>
    <scope>NUCLEOTIDE SEQUENCE [LARGE SCALE GENOMIC DNA]</scope>
    <source>
        <strain evidence="3 4">KUS-F28377</strain>
    </source>
</reference>
<gene>
    <name evidence="3" type="ORF">A0J61_07806</name>
</gene>
<keyword evidence="2" id="KW-1133">Transmembrane helix</keyword>
<keyword evidence="4" id="KW-1185">Reference proteome</keyword>
<comment type="caution">
    <text evidence="3">The sequence shown here is derived from an EMBL/GenBank/DDBJ whole genome shotgun (WGS) entry which is preliminary data.</text>
</comment>
<feature type="compositionally biased region" description="Basic and acidic residues" evidence="1">
    <location>
        <begin position="251"/>
        <end position="267"/>
    </location>
</feature>
<organism evidence="3 4">
    <name type="scientific">Choanephora cucurbitarum</name>
    <dbReference type="NCBI Taxonomy" id="101091"/>
    <lineage>
        <taxon>Eukaryota</taxon>
        <taxon>Fungi</taxon>
        <taxon>Fungi incertae sedis</taxon>
        <taxon>Mucoromycota</taxon>
        <taxon>Mucoromycotina</taxon>
        <taxon>Mucoromycetes</taxon>
        <taxon>Mucorales</taxon>
        <taxon>Mucorineae</taxon>
        <taxon>Choanephoraceae</taxon>
        <taxon>Choanephoroideae</taxon>
        <taxon>Choanephora</taxon>
    </lineage>
</organism>
<evidence type="ECO:0000313" key="4">
    <source>
        <dbReference type="Proteomes" id="UP000093000"/>
    </source>
</evidence>